<dbReference type="SUPFAM" id="SSF48498">
    <property type="entry name" value="Tetracyclin repressor-like, C-terminal domain"/>
    <property type="match status" value="1"/>
</dbReference>
<keyword evidence="2" id="KW-1185">Reference proteome</keyword>
<gene>
    <name evidence="1" type="ORF">GCM10023235_13970</name>
</gene>
<dbReference type="EMBL" id="BAABIS010000001">
    <property type="protein sequence ID" value="GAA4839760.1"/>
    <property type="molecule type" value="Genomic_DNA"/>
</dbReference>
<accession>A0ABP9DGN6</accession>
<dbReference type="Gene3D" id="1.10.357.10">
    <property type="entry name" value="Tetracycline Repressor, domain 2"/>
    <property type="match status" value="1"/>
</dbReference>
<comment type="caution">
    <text evidence="1">The sequence shown here is derived from an EMBL/GenBank/DDBJ whole genome shotgun (WGS) entry which is preliminary data.</text>
</comment>
<sequence>MLDLAAPEVTWEIPEDTDAPRLAAALAAIAPERADRAFELALDALLAHFRRRIA</sequence>
<evidence type="ECO:0000313" key="1">
    <source>
        <dbReference type="EMBL" id="GAA4839760.1"/>
    </source>
</evidence>
<dbReference type="RefSeq" id="WP_345695876.1">
    <property type="nucleotide sequence ID" value="NZ_BAABIS010000001.1"/>
</dbReference>
<reference evidence="2" key="1">
    <citation type="journal article" date="2019" name="Int. J. Syst. Evol. Microbiol.">
        <title>The Global Catalogue of Microorganisms (GCM) 10K type strain sequencing project: providing services to taxonomists for standard genome sequencing and annotation.</title>
        <authorList>
            <consortium name="The Broad Institute Genomics Platform"/>
            <consortium name="The Broad Institute Genome Sequencing Center for Infectious Disease"/>
            <person name="Wu L."/>
            <person name="Ma J."/>
        </authorList>
    </citation>
    <scope>NUCLEOTIDE SEQUENCE [LARGE SCALE GENOMIC DNA]</scope>
    <source>
        <strain evidence="2">JCM 13006</strain>
    </source>
</reference>
<proteinExistence type="predicted"/>
<organism evidence="1 2">
    <name type="scientific">Kitasatospora terrestris</name>
    <dbReference type="NCBI Taxonomy" id="258051"/>
    <lineage>
        <taxon>Bacteria</taxon>
        <taxon>Bacillati</taxon>
        <taxon>Actinomycetota</taxon>
        <taxon>Actinomycetes</taxon>
        <taxon>Kitasatosporales</taxon>
        <taxon>Streptomycetaceae</taxon>
        <taxon>Kitasatospora</taxon>
    </lineage>
</organism>
<dbReference type="Proteomes" id="UP001501752">
    <property type="component" value="Unassembled WGS sequence"/>
</dbReference>
<protein>
    <submittedName>
        <fullName evidence="1">Uncharacterized protein</fullName>
    </submittedName>
</protein>
<dbReference type="InterPro" id="IPR036271">
    <property type="entry name" value="Tet_transcr_reg_TetR-rel_C_sf"/>
</dbReference>
<name>A0ABP9DGN6_9ACTN</name>
<evidence type="ECO:0000313" key="2">
    <source>
        <dbReference type="Proteomes" id="UP001501752"/>
    </source>
</evidence>